<proteinExistence type="predicted"/>
<feature type="compositionally biased region" description="Polar residues" evidence="1">
    <location>
        <begin position="299"/>
        <end position="321"/>
    </location>
</feature>
<comment type="caution">
    <text evidence="2">The sequence shown here is derived from an EMBL/GenBank/DDBJ whole genome shotgun (WGS) entry which is preliminary data.</text>
</comment>
<dbReference type="AlphaFoldDB" id="A0A9Q0KPX7"/>
<feature type="region of interest" description="Disordered" evidence="1">
    <location>
        <begin position="129"/>
        <end position="179"/>
    </location>
</feature>
<feature type="region of interest" description="Disordered" evidence="1">
    <location>
        <begin position="249"/>
        <end position="339"/>
    </location>
</feature>
<name>A0A9Q0KPX7_9MAGN</name>
<feature type="compositionally biased region" description="Pro residues" evidence="1">
    <location>
        <begin position="147"/>
        <end position="169"/>
    </location>
</feature>
<keyword evidence="3" id="KW-1185">Reference proteome</keyword>
<dbReference type="Proteomes" id="UP001141806">
    <property type="component" value="Unassembled WGS sequence"/>
</dbReference>
<dbReference type="EMBL" id="JAMYWD010000004">
    <property type="protein sequence ID" value="KAJ4974537.1"/>
    <property type="molecule type" value="Genomic_DNA"/>
</dbReference>
<reference evidence="2" key="1">
    <citation type="journal article" date="2023" name="Plant J.">
        <title>The genome of the king protea, Protea cynaroides.</title>
        <authorList>
            <person name="Chang J."/>
            <person name="Duong T.A."/>
            <person name="Schoeman C."/>
            <person name="Ma X."/>
            <person name="Roodt D."/>
            <person name="Barker N."/>
            <person name="Li Z."/>
            <person name="Van de Peer Y."/>
            <person name="Mizrachi E."/>
        </authorList>
    </citation>
    <scope>NUCLEOTIDE SEQUENCE</scope>
    <source>
        <tissue evidence="2">Young leaves</tissue>
    </source>
</reference>
<sequence length="366" mass="39485">MILRGVTGRTNRDDWNWGSVNSISYKSVKTSSVNPSTVSSISYGSVKKSPVNPPTVTQTPFRLPPNHSTPKVTHKQICLPPSPPSTPSVHRNNLVDSAINGKSTIFTKQKTSKSSPAKGNEVVNSISYGSVKKSPVNPPSVTQTPLRLPPTPPPKVTPKPICLPPPSPPVRGEKPVDSAVDGKRTIIAEQETIKSSQEKGYKGNSSFLEGTTISEGLTHLLLSRPYLYPPFPVQNDPIPVVVEDTKRLISTGSRPSSSELFPSPSPSKRDTTNLPKKKKSVQVQRGKTPTFAKNEDKQNLVQLPSFPQSLLPATNSPQSSPKLPPFRDESSSPQINPVWLGSSQSLLLPATNSPQSSPIHATTISR</sequence>
<evidence type="ECO:0000256" key="1">
    <source>
        <dbReference type="SAM" id="MobiDB-lite"/>
    </source>
</evidence>
<accession>A0A9Q0KPX7</accession>
<evidence type="ECO:0000313" key="2">
    <source>
        <dbReference type="EMBL" id="KAJ4974537.1"/>
    </source>
</evidence>
<feature type="region of interest" description="Disordered" evidence="1">
    <location>
        <begin position="347"/>
        <end position="366"/>
    </location>
</feature>
<protein>
    <submittedName>
        <fullName evidence="2">Uncharacterized protein</fullName>
    </submittedName>
</protein>
<organism evidence="2 3">
    <name type="scientific">Protea cynaroides</name>
    <dbReference type="NCBI Taxonomy" id="273540"/>
    <lineage>
        <taxon>Eukaryota</taxon>
        <taxon>Viridiplantae</taxon>
        <taxon>Streptophyta</taxon>
        <taxon>Embryophyta</taxon>
        <taxon>Tracheophyta</taxon>
        <taxon>Spermatophyta</taxon>
        <taxon>Magnoliopsida</taxon>
        <taxon>Proteales</taxon>
        <taxon>Proteaceae</taxon>
        <taxon>Protea</taxon>
    </lineage>
</organism>
<feature type="compositionally biased region" description="Low complexity" evidence="1">
    <location>
        <begin position="253"/>
        <end position="262"/>
    </location>
</feature>
<evidence type="ECO:0000313" key="3">
    <source>
        <dbReference type="Proteomes" id="UP001141806"/>
    </source>
</evidence>
<gene>
    <name evidence="2" type="ORF">NE237_007711</name>
</gene>